<dbReference type="PANTHER" id="PTHR46692">
    <property type="entry name" value="INOSINE-URIDINE PREFERRING NUCLEOSIDE HYDROLASE FAMILY PROTEIN"/>
    <property type="match status" value="1"/>
</dbReference>
<proteinExistence type="predicted"/>
<evidence type="ECO:0000313" key="1">
    <source>
        <dbReference type="EMBL" id="JAP08698.1"/>
    </source>
</evidence>
<dbReference type="Gene3D" id="3.90.245.10">
    <property type="entry name" value="Ribonucleoside hydrolase-like"/>
    <property type="match status" value="1"/>
</dbReference>
<dbReference type="PANTHER" id="PTHR46692:SF1">
    <property type="entry name" value="NUCLEOSIDE HYDROLASE 3-RELATED"/>
    <property type="match status" value="1"/>
</dbReference>
<dbReference type="EMBL" id="GEDG01036445">
    <property type="protein sequence ID" value="JAP08698.1"/>
    <property type="molecule type" value="Transcribed_RNA"/>
</dbReference>
<dbReference type="GO" id="GO:0016799">
    <property type="term" value="F:hydrolase activity, hydrolyzing N-glycosyl compounds"/>
    <property type="evidence" value="ECO:0007669"/>
    <property type="project" value="InterPro"/>
</dbReference>
<accession>A0A0V0GLD7</accession>
<dbReference type="SUPFAM" id="SSF53590">
    <property type="entry name" value="Nucleoside hydrolase"/>
    <property type="match status" value="1"/>
</dbReference>
<reference evidence="1" key="1">
    <citation type="submission" date="2015-12" db="EMBL/GenBank/DDBJ databases">
        <title>Gene expression during late stages of embryo sac development: a critical building block for successful pollen-pistil interactions.</title>
        <authorList>
            <person name="Liu Y."/>
            <person name="Joly V."/>
            <person name="Sabar M."/>
            <person name="Matton D.P."/>
        </authorList>
    </citation>
    <scope>NUCLEOTIDE SEQUENCE</scope>
</reference>
<dbReference type="InterPro" id="IPR036452">
    <property type="entry name" value="Ribo_hydro-like"/>
</dbReference>
<dbReference type="AlphaFoldDB" id="A0A0V0GLD7"/>
<organism evidence="1">
    <name type="scientific">Solanum chacoense</name>
    <name type="common">Chaco potato</name>
    <dbReference type="NCBI Taxonomy" id="4108"/>
    <lineage>
        <taxon>Eukaryota</taxon>
        <taxon>Viridiplantae</taxon>
        <taxon>Streptophyta</taxon>
        <taxon>Embryophyta</taxon>
        <taxon>Tracheophyta</taxon>
        <taxon>Spermatophyta</taxon>
        <taxon>Magnoliopsida</taxon>
        <taxon>eudicotyledons</taxon>
        <taxon>Gunneridae</taxon>
        <taxon>Pentapetalae</taxon>
        <taxon>asterids</taxon>
        <taxon>lamiids</taxon>
        <taxon>Solanales</taxon>
        <taxon>Solanaceae</taxon>
        <taxon>Solanoideae</taxon>
        <taxon>Solaneae</taxon>
        <taxon>Solanum</taxon>
    </lineage>
</organism>
<name>A0A0V0GLD7_SOLCH</name>
<protein>
    <submittedName>
        <fullName evidence="1">Putative ovule protein</fullName>
    </submittedName>
</protein>
<sequence length="109" mass="12367">MFLDPLAAKTVLSSELNITLIPLGIQRKFSAFPKILKRLQLAKKTPEVIFVKRLLSTLHHLQKTHPRYKHMDIFVGEILGAVILASDYSVLKSTFDVKKLKSLPRGMNL</sequence>